<keyword evidence="4" id="KW-1185">Reference proteome</keyword>
<feature type="region of interest" description="Disordered" evidence="1">
    <location>
        <begin position="79"/>
        <end position="119"/>
    </location>
</feature>
<dbReference type="GO" id="GO:0030687">
    <property type="term" value="C:preribosome, large subunit precursor"/>
    <property type="evidence" value="ECO:0007669"/>
    <property type="project" value="TreeGrafter"/>
</dbReference>
<feature type="domain" description="DUF2423" evidence="2">
    <location>
        <begin position="1"/>
        <end position="37"/>
    </location>
</feature>
<dbReference type="EMBL" id="KZ989856">
    <property type="protein sequence ID" value="RKP25169.1"/>
    <property type="molecule type" value="Genomic_DNA"/>
</dbReference>
<evidence type="ECO:0000256" key="1">
    <source>
        <dbReference type="SAM" id="MobiDB-lite"/>
    </source>
</evidence>
<organism evidence="3 4">
    <name type="scientific">Syncephalis pseudoplumigaleata</name>
    <dbReference type="NCBI Taxonomy" id="1712513"/>
    <lineage>
        <taxon>Eukaryota</taxon>
        <taxon>Fungi</taxon>
        <taxon>Fungi incertae sedis</taxon>
        <taxon>Zoopagomycota</taxon>
        <taxon>Zoopagomycotina</taxon>
        <taxon>Zoopagomycetes</taxon>
        <taxon>Zoopagales</taxon>
        <taxon>Piptocephalidaceae</taxon>
        <taxon>Syncephalis</taxon>
    </lineage>
</organism>
<evidence type="ECO:0000313" key="3">
    <source>
        <dbReference type="EMBL" id="RKP25169.1"/>
    </source>
</evidence>
<protein>
    <recommendedName>
        <fullName evidence="2">DUF2423 domain-containing protein</fullName>
    </recommendedName>
</protein>
<feature type="compositionally biased region" description="Basic residues" evidence="1">
    <location>
        <begin position="95"/>
        <end position="119"/>
    </location>
</feature>
<evidence type="ECO:0000259" key="2">
    <source>
        <dbReference type="Pfam" id="PF10338"/>
    </source>
</evidence>
<sequence length="119" mass="13342">MAKSIRSKSKRRFRAIKRDSLFGKVEAERVARLAAKQSVLKEAEYVQEAKEEAASSMDVQGTEVAETAEAPMAGIKAAGNDDAAMQDAAKDAQNKKGKRAHMTKKQTQRRNKRWKKFFI</sequence>
<dbReference type="Proteomes" id="UP000278143">
    <property type="component" value="Unassembled WGS sequence"/>
</dbReference>
<gene>
    <name evidence="3" type="ORF">SYNPS1DRAFT_22830</name>
</gene>
<dbReference type="PANTHER" id="PTHR28219">
    <property type="entry name" value="UPF0642 PROTEIN YBL028C"/>
    <property type="match status" value="1"/>
</dbReference>
<dbReference type="OrthoDB" id="5595668at2759"/>
<dbReference type="InterPro" id="IPR019434">
    <property type="entry name" value="DUF2423"/>
</dbReference>
<name>A0A4V1J1I4_9FUNG</name>
<evidence type="ECO:0000313" key="4">
    <source>
        <dbReference type="Proteomes" id="UP000278143"/>
    </source>
</evidence>
<reference evidence="4" key="1">
    <citation type="journal article" date="2018" name="Nat. Microbiol.">
        <title>Leveraging single-cell genomics to expand the fungal tree of life.</title>
        <authorList>
            <person name="Ahrendt S.R."/>
            <person name="Quandt C.A."/>
            <person name="Ciobanu D."/>
            <person name="Clum A."/>
            <person name="Salamov A."/>
            <person name="Andreopoulos B."/>
            <person name="Cheng J.F."/>
            <person name="Woyke T."/>
            <person name="Pelin A."/>
            <person name="Henrissat B."/>
            <person name="Reynolds N.K."/>
            <person name="Benny G.L."/>
            <person name="Smith M.E."/>
            <person name="James T.Y."/>
            <person name="Grigoriev I.V."/>
        </authorList>
    </citation>
    <scope>NUCLEOTIDE SEQUENCE [LARGE SCALE GENOMIC DNA]</scope>
    <source>
        <strain evidence="4">Benny S71-1</strain>
    </source>
</reference>
<proteinExistence type="predicted"/>
<dbReference type="AlphaFoldDB" id="A0A4V1J1I4"/>
<dbReference type="Pfam" id="PF10338">
    <property type="entry name" value="YBL028C_N"/>
    <property type="match status" value="1"/>
</dbReference>
<dbReference type="PANTHER" id="PTHR28219:SF1">
    <property type="entry name" value="UPF0642 PROTEIN YBL028C"/>
    <property type="match status" value="1"/>
</dbReference>
<accession>A0A4V1J1I4</accession>